<dbReference type="EMBL" id="WJPO01000032">
    <property type="protein sequence ID" value="MRH22509.1"/>
    <property type="molecule type" value="Genomic_DNA"/>
</dbReference>
<evidence type="ECO:0000256" key="1">
    <source>
        <dbReference type="ARBA" id="ARBA00023015"/>
    </source>
</evidence>
<evidence type="ECO:0000256" key="3">
    <source>
        <dbReference type="ARBA" id="ARBA00023163"/>
    </source>
</evidence>
<keyword evidence="1" id="KW-0805">Transcription regulation</keyword>
<keyword evidence="3" id="KW-0804">Transcription</keyword>
<dbReference type="SUPFAM" id="SSF46689">
    <property type="entry name" value="Homeodomain-like"/>
    <property type="match status" value="1"/>
</dbReference>
<dbReference type="GO" id="GO:0003700">
    <property type="term" value="F:DNA-binding transcription factor activity"/>
    <property type="evidence" value="ECO:0007669"/>
    <property type="project" value="TreeGrafter"/>
</dbReference>
<keyword evidence="2" id="KW-0238">DNA-binding</keyword>
<protein>
    <submittedName>
        <fullName evidence="4">TetR/AcrR family transcriptional regulator</fullName>
    </submittedName>
</protein>
<gene>
    <name evidence="4" type="ORF">GH815_16150</name>
</gene>
<dbReference type="Gene3D" id="1.10.357.10">
    <property type="entry name" value="Tetracycline Repressor, domain 2"/>
    <property type="match status" value="1"/>
</dbReference>
<evidence type="ECO:0000256" key="2">
    <source>
        <dbReference type="ARBA" id="ARBA00023125"/>
    </source>
</evidence>
<dbReference type="PANTHER" id="PTHR30055">
    <property type="entry name" value="HTH-TYPE TRANSCRIPTIONAL REGULATOR RUTR"/>
    <property type="match status" value="1"/>
</dbReference>
<dbReference type="AlphaFoldDB" id="A0A844BIY1"/>
<dbReference type="InterPro" id="IPR009057">
    <property type="entry name" value="Homeodomain-like_sf"/>
</dbReference>
<name>A0A844BIY1_9RHOB</name>
<evidence type="ECO:0000313" key="4">
    <source>
        <dbReference type="EMBL" id="MRH22509.1"/>
    </source>
</evidence>
<accession>A0A844BIY1</accession>
<dbReference type="InterPro" id="IPR050109">
    <property type="entry name" value="HTH-type_TetR-like_transc_reg"/>
</dbReference>
<proteinExistence type="predicted"/>
<comment type="caution">
    <text evidence="4">The sequence shown here is derived from an EMBL/GenBank/DDBJ whole genome shotgun (WGS) entry which is preliminary data.</text>
</comment>
<dbReference type="OrthoDB" id="5507265at2"/>
<dbReference type="PANTHER" id="PTHR30055:SF151">
    <property type="entry name" value="TRANSCRIPTIONAL REGULATORY PROTEIN"/>
    <property type="match status" value="1"/>
</dbReference>
<sequence>MAARRGRPPKSAVSLTREAIIATALDLVEGSPGGLSLRALAAALGVTPMALYPHIGDLDGLLEAMAERCFKEGSAQDDCGEDHDLRDLLLWYCGRVLQYPGLTSAIVARHGALPAPHRAWTDAVTRCILERGLPGIWRDILVDHLHGFALASAAGGAGREEALAVYASHADQLLGSMFAGIGKPLR</sequence>
<reference evidence="4 5" key="1">
    <citation type="submission" date="2019-11" db="EMBL/GenBank/DDBJ databases">
        <title>Draft Whole-Genome sequence of the marine photosynthetic bacterium Rhodovulum strictum DSM 11289.</title>
        <authorList>
            <person name="Kyndt J.A."/>
            <person name="Meyer T.E."/>
        </authorList>
    </citation>
    <scope>NUCLEOTIDE SEQUENCE [LARGE SCALE GENOMIC DNA]</scope>
    <source>
        <strain evidence="4 5">DSM 11289</strain>
    </source>
</reference>
<dbReference type="GO" id="GO:0000976">
    <property type="term" value="F:transcription cis-regulatory region binding"/>
    <property type="evidence" value="ECO:0007669"/>
    <property type="project" value="TreeGrafter"/>
</dbReference>
<evidence type="ECO:0000313" key="5">
    <source>
        <dbReference type="Proteomes" id="UP000466730"/>
    </source>
</evidence>
<keyword evidence="5" id="KW-1185">Reference proteome</keyword>
<dbReference type="Proteomes" id="UP000466730">
    <property type="component" value="Unassembled WGS sequence"/>
</dbReference>
<organism evidence="4 5">
    <name type="scientific">Rhodovulum strictum</name>
    <dbReference type="NCBI Taxonomy" id="58314"/>
    <lineage>
        <taxon>Bacteria</taxon>
        <taxon>Pseudomonadati</taxon>
        <taxon>Pseudomonadota</taxon>
        <taxon>Alphaproteobacteria</taxon>
        <taxon>Rhodobacterales</taxon>
        <taxon>Paracoccaceae</taxon>
        <taxon>Rhodovulum</taxon>
    </lineage>
</organism>